<evidence type="ECO:0000313" key="3">
    <source>
        <dbReference type="Proteomes" id="UP000094065"/>
    </source>
</evidence>
<dbReference type="Proteomes" id="UP000094065">
    <property type="component" value="Unassembled WGS sequence"/>
</dbReference>
<dbReference type="Gene3D" id="3.40.140.10">
    <property type="entry name" value="Cytidine Deaminase, domain 2"/>
    <property type="match status" value="1"/>
</dbReference>
<evidence type="ECO:0000259" key="1">
    <source>
        <dbReference type="PROSITE" id="PS51747"/>
    </source>
</evidence>
<dbReference type="GO" id="GO:0003824">
    <property type="term" value="F:catalytic activity"/>
    <property type="evidence" value="ECO:0007669"/>
    <property type="project" value="InterPro"/>
</dbReference>
<dbReference type="InterPro" id="IPR016193">
    <property type="entry name" value="Cytidine_deaminase-like"/>
</dbReference>
<gene>
    <name evidence="2" type="ORF">L202_05842</name>
</gene>
<dbReference type="AlphaFoldDB" id="A0A1E3HHN0"/>
<proteinExistence type="predicted"/>
<protein>
    <recommendedName>
        <fullName evidence="1">CMP/dCMP-type deaminase domain-containing protein</fullName>
    </recommendedName>
</protein>
<dbReference type="PROSITE" id="PS51747">
    <property type="entry name" value="CYT_DCMP_DEAMINASES_2"/>
    <property type="match status" value="1"/>
</dbReference>
<sequence length="213" mass="23436">MSSHPPQTLLKALLKTTTDDIIPLTAPAVAAGCKVFGAAILRKDDLSLVIAGTNQETESPLLHGEISCIQNFYALPKDKRPDAKDCVFFATHEPCSLCLSGITWSGFDNIHFLFTYEDTRDAFSIPHDIKILEEVFRVPSLSPHENSSQLAQRPLYNKTNHFFSAFSIADLIADVPQGERAEWEAKVKAVRDQYNALSSVYQEGKGGDGIPLA</sequence>
<reference evidence="2 3" key="1">
    <citation type="submission" date="2016-06" db="EMBL/GenBank/DDBJ databases">
        <title>Evolution of pathogenesis and genome organization in the Tremellales.</title>
        <authorList>
            <person name="Cuomo C."/>
            <person name="Litvintseva A."/>
            <person name="Heitman J."/>
            <person name="Chen Y."/>
            <person name="Sun S."/>
            <person name="Springer D."/>
            <person name="Dromer F."/>
            <person name="Young S."/>
            <person name="Zeng Q."/>
            <person name="Chapman S."/>
            <person name="Gujja S."/>
            <person name="Saif S."/>
            <person name="Birren B."/>
        </authorList>
    </citation>
    <scope>NUCLEOTIDE SEQUENCE [LARGE SCALE GENOMIC DNA]</scope>
    <source>
        <strain evidence="2 3">CBS 6039</strain>
    </source>
</reference>
<dbReference type="OrthoDB" id="9980836at2759"/>
<dbReference type="SUPFAM" id="SSF53927">
    <property type="entry name" value="Cytidine deaminase-like"/>
    <property type="match status" value="1"/>
</dbReference>
<keyword evidence="3" id="KW-1185">Reference proteome</keyword>
<dbReference type="Pfam" id="PF00383">
    <property type="entry name" value="dCMP_cyt_deam_1"/>
    <property type="match status" value="1"/>
</dbReference>
<feature type="domain" description="CMP/dCMP-type deaminase" evidence="1">
    <location>
        <begin position="17"/>
        <end position="126"/>
    </location>
</feature>
<dbReference type="RefSeq" id="XP_018991380.1">
    <property type="nucleotide sequence ID" value="XM_019140229.1"/>
</dbReference>
<comment type="caution">
    <text evidence="2">The sequence shown here is derived from an EMBL/GenBank/DDBJ whole genome shotgun (WGS) entry which is preliminary data.</text>
</comment>
<dbReference type="STRING" id="1295533.A0A1E3HHN0"/>
<accession>A0A1E3HHN0</accession>
<organism evidence="2 3">
    <name type="scientific">Cryptococcus amylolentus CBS 6039</name>
    <dbReference type="NCBI Taxonomy" id="1295533"/>
    <lineage>
        <taxon>Eukaryota</taxon>
        <taxon>Fungi</taxon>
        <taxon>Dikarya</taxon>
        <taxon>Basidiomycota</taxon>
        <taxon>Agaricomycotina</taxon>
        <taxon>Tremellomycetes</taxon>
        <taxon>Tremellales</taxon>
        <taxon>Cryptococcaceae</taxon>
        <taxon>Cryptococcus</taxon>
    </lineage>
</organism>
<dbReference type="InterPro" id="IPR002125">
    <property type="entry name" value="CMP_dCMP_dom"/>
</dbReference>
<dbReference type="GO" id="GO:0006139">
    <property type="term" value="P:nucleobase-containing compound metabolic process"/>
    <property type="evidence" value="ECO:0007669"/>
    <property type="project" value="UniProtKB-ARBA"/>
</dbReference>
<dbReference type="EMBL" id="AWGJ01000009">
    <property type="protein sequence ID" value="ODN75849.1"/>
    <property type="molecule type" value="Genomic_DNA"/>
</dbReference>
<name>A0A1E3HHN0_9TREE</name>
<evidence type="ECO:0000313" key="2">
    <source>
        <dbReference type="EMBL" id="ODN75849.1"/>
    </source>
</evidence>
<dbReference type="CDD" id="cd01285">
    <property type="entry name" value="nucleoside_deaminase"/>
    <property type="match status" value="1"/>
</dbReference>
<dbReference type="GeneID" id="30157151"/>